<proteinExistence type="predicted"/>
<protein>
    <submittedName>
        <fullName evidence="2">Uncharacterized protein</fullName>
    </submittedName>
</protein>
<evidence type="ECO:0000313" key="3">
    <source>
        <dbReference type="Proteomes" id="UP000287033"/>
    </source>
</evidence>
<reference evidence="2 3" key="1">
    <citation type="journal article" date="2018" name="Nat. Ecol. Evol.">
        <title>Shark genomes provide insights into elasmobranch evolution and the origin of vertebrates.</title>
        <authorList>
            <person name="Hara Y"/>
            <person name="Yamaguchi K"/>
            <person name="Onimaru K"/>
            <person name="Kadota M"/>
            <person name="Koyanagi M"/>
            <person name="Keeley SD"/>
            <person name="Tatsumi K"/>
            <person name="Tanaka K"/>
            <person name="Motone F"/>
            <person name="Kageyama Y"/>
            <person name="Nozu R"/>
            <person name="Adachi N"/>
            <person name="Nishimura O"/>
            <person name="Nakagawa R"/>
            <person name="Tanegashima C"/>
            <person name="Kiyatake I"/>
            <person name="Matsumoto R"/>
            <person name="Murakumo K"/>
            <person name="Nishida K"/>
            <person name="Terakita A"/>
            <person name="Kuratani S"/>
            <person name="Sato K"/>
            <person name="Hyodo S Kuraku.S."/>
        </authorList>
    </citation>
    <scope>NUCLEOTIDE SEQUENCE [LARGE SCALE GENOMIC DNA]</scope>
</reference>
<feature type="chain" id="PRO_5019291259" evidence="1">
    <location>
        <begin position="23"/>
        <end position="36"/>
    </location>
</feature>
<evidence type="ECO:0000256" key="1">
    <source>
        <dbReference type="SAM" id="SignalP"/>
    </source>
</evidence>
<keyword evidence="3" id="KW-1185">Reference proteome</keyword>
<sequence length="36" mass="4122">MRTLATGLLVFMLLVFLATSMAQPHWPWLAYPRAFA</sequence>
<feature type="signal peptide" evidence="1">
    <location>
        <begin position="1"/>
        <end position="22"/>
    </location>
</feature>
<name>A0A401TL12_CHIPU</name>
<dbReference type="Proteomes" id="UP000287033">
    <property type="component" value="Unassembled WGS sequence"/>
</dbReference>
<dbReference type="EMBL" id="BEZZ01106625">
    <property type="protein sequence ID" value="GCC43351.1"/>
    <property type="molecule type" value="Genomic_DNA"/>
</dbReference>
<keyword evidence="1" id="KW-0732">Signal</keyword>
<comment type="caution">
    <text evidence="2">The sequence shown here is derived from an EMBL/GenBank/DDBJ whole genome shotgun (WGS) entry which is preliminary data.</text>
</comment>
<gene>
    <name evidence="2" type="ORF">chiPu_0027541</name>
</gene>
<dbReference type="AlphaFoldDB" id="A0A401TL12"/>
<evidence type="ECO:0000313" key="2">
    <source>
        <dbReference type="EMBL" id="GCC43351.1"/>
    </source>
</evidence>
<feature type="non-terminal residue" evidence="2">
    <location>
        <position position="36"/>
    </location>
</feature>
<organism evidence="2 3">
    <name type="scientific">Chiloscyllium punctatum</name>
    <name type="common">Brownbanded bambooshark</name>
    <name type="synonym">Hemiscyllium punctatum</name>
    <dbReference type="NCBI Taxonomy" id="137246"/>
    <lineage>
        <taxon>Eukaryota</taxon>
        <taxon>Metazoa</taxon>
        <taxon>Chordata</taxon>
        <taxon>Craniata</taxon>
        <taxon>Vertebrata</taxon>
        <taxon>Chondrichthyes</taxon>
        <taxon>Elasmobranchii</taxon>
        <taxon>Galeomorphii</taxon>
        <taxon>Galeoidea</taxon>
        <taxon>Orectolobiformes</taxon>
        <taxon>Hemiscylliidae</taxon>
        <taxon>Chiloscyllium</taxon>
    </lineage>
</organism>
<accession>A0A401TL12</accession>